<dbReference type="NCBIfam" id="TIGR01643">
    <property type="entry name" value="YD_repeat_2x"/>
    <property type="match status" value="1"/>
</dbReference>
<dbReference type="Gene3D" id="2.180.10.10">
    <property type="entry name" value="RHS repeat-associated core"/>
    <property type="match status" value="1"/>
</dbReference>
<name>A0A6B2MMJ4_9BURK</name>
<evidence type="ECO:0000313" key="1">
    <source>
        <dbReference type="EMBL" id="NDV76256.1"/>
    </source>
</evidence>
<proteinExistence type="predicted"/>
<organism evidence="1">
    <name type="scientific">Burkholderia cenocepacia</name>
    <dbReference type="NCBI Taxonomy" id="95486"/>
    <lineage>
        <taxon>Bacteria</taxon>
        <taxon>Pseudomonadati</taxon>
        <taxon>Pseudomonadota</taxon>
        <taxon>Betaproteobacteria</taxon>
        <taxon>Burkholderiales</taxon>
        <taxon>Burkholderiaceae</taxon>
        <taxon>Burkholderia</taxon>
        <taxon>Burkholderia cepacia complex</taxon>
    </lineage>
</organism>
<accession>A0A6B2MMJ4</accession>
<dbReference type="AlphaFoldDB" id="A0A6B2MMJ4"/>
<reference evidence="1" key="1">
    <citation type="submission" date="2019-11" db="EMBL/GenBank/DDBJ databases">
        <title>Burkholderia cenocepacia CF.</title>
        <authorList>
            <person name="Vianna E.F."/>
            <person name="Marques E.A."/>
            <person name="Albano R.M."/>
            <person name="Leao R.S."/>
        </authorList>
    </citation>
    <scope>NUCLEOTIDE SEQUENCE</scope>
    <source>
        <strain evidence="1">MS-2140</strain>
    </source>
</reference>
<dbReference type="Pfam" id="PF05593">
    <property type="entry name" value="RHS_repeat"/>
    <property type="match status" value="1"/>
</dbReference>
<dbReference type="InterPro" id="IPR031325">
    <property type="entry name" value="RHS_repeat"/>
</dbReference>
<gene>
    <name evidence="1" type="ORF">GFJ35_29960</name>
</gene>
<dbReference type="InterPro" id="IPR006530">
    <property type="entry name" value="YD"/>
</dbReference>
<sequence>MARIDEPFFERGALDVQQILSRTNRLTQCSTPFGNLAAKLRGTNRTPRFTYDGQDRLIAVRSQDARGVVETRFAYDPLGRCIAKSDTFFDIRGVEQRSETKRFVWEGTRLVQEVRETGVSSYVYSPDKSCRRS</sequence>
<protein>
    <submittedName>
        <fullName evidence="1">RHS repeat protein</fullName>
    </submittedName>
</protein>
<dbReference type="EMBL" id="JAAEAM010000043">
    <property type="protein sequence ID" value="NDV76256.1"/>
    <property type="molecule type" value="Genomic_DNA"/>
</dbReference>
<comment type="caution">
    <text evidence="1">The sequence shown here is derived from an EMBL/GenBank/DDBJ whole genome shotgun (WGS) entry which is preliminary data.</text>
</comment>